<evidence type="ECO:0000313" key="3">
    <source>
        <dbReference type="Proteomes" id="UP000518188"/>
    </source>
</evidence>
<dbReference type="Proteomes" id="UP000518188">
    <property type="component" value="Unassembled WGS sequence"/>
</dbReference>
<gene>
    <name evidence="2" type="ORF">HGA11_09000</name>
</gene>
<name>A0A7X6MQD3_9MYCO</name>
<dbReference type="PROSITE" id="PS51819">
    <property type="entry name" value="VOC"/>
    <property type="match status" value="1"/>
</dbReference>
<evidence type="ECO:0000259" key="1">
    <source>
        <dbReference type="PROSITE" id="PS51819"/>
    </source>
</evidence>
<dbReference type="AlphaFoldDB" id="A0A7X6MQD3"/>
<sequence>MHHVIYAVDRERFEAATAFFSEVGFTFTAVELGDVGLQVRVDWTGGVELISPLDTEAGRSSAVAEFLASRGDGVYSVAIRVADMAAAEQVAARYGAVTGFRQHRDGDGFALDESEMTVLGLPMTLLATDLPCNWRHHMVPRR</sequence>
<proteinExistence type="predicted"/>
<dbReference type="SUPFAM" id="SSF54593">
    <property type="entry name" value="Glyoxalase/Bleomycin resistance protein/Dihydroxybiphenyl dioxygenase"/>
    <property type="match status" value="1"/>
</dbReference>
<dbReference type="InterPro" id="IPR037523">
    <property type="entry name" value="VOC_core"/>
</dbReference>
<reference evidence="2 3" key="1">
    <citation type="submission" date="2020-04" db="EMBL/GenBank/DDBJ databases">
        <title>MicrobeNet Type strains.</title>
        <authorList>
            <person name="Nicholson A.C."/>
        </authorList>
    </citation>
    <scope>NUCLEOTIDE SEQUENCE [LARGE SCALE GENOMIC DNA]</scope>
    <source>
        <strain evidence="2 3">ATCC 700731</strain>
    </source>
</reference>
<comment type="caution">
    <text evidence="2">The sequence shown here is derived from an EMBL/GenBank/DDBJ whole genome shotgun (WGS) entry which is preliminary data.</text>
</comment>
<dbReference type="RefSeq" id="WP_044516860.1">
    <property type="nucleotide sequence ID" value="NZ_HG322951.1"/>
</dbReference>
<evidence type="ECO:0000313" key="2">
    <source>
        <dbReference type="EMBL" id="NKZ11112.1"/>
    </source>
</evidence>
<dbReference type="Gene3D" id="3.10.180.10">
    <property type="entry name" value="2,3-Dihydroxybiphenyl 1,2-Dioxygenase, domain 1"/>
    <property type="match status" value="1"/>
</dbReference>
<feature type="domain" description="VOC" evidence="1">
    <location>
        <begin position="1"/>
        <end position="128"/>
    </location>
</feature>
<organism evidence="2 3">
    <name type="scientific">Mycolicibacterium septicum DSM 44393</name>
    <dbReference type="NCBI Taxonomy" id="1341646"/>
    <lineage>
        <taxon>Bacteria</taxon>
        <taxon>Bacillati</taxon>
        <taxon>Actinomycetota</taxon>
        <taxon>Actinomycetes</taxon>
        <taxon>Mycobacteriales</taxon>
        <taxon>Mycobacteriaceae</taxon>
        <taxon>Mycolicibacterium</taxon>
    </lineage>
</organism>
<dbReference type="EMBL" id="JAAXPJ010000003">
    <property type="protein sequence ID" value="NKZ11112.1"/>
    <property type="molecule type" value="Genomic_DNA"/>
</dbReference>
<dbReference type="InterPro" id="IPR029068">
    <property type="entry name" value="Glyas_Bleomycin-R_OHBP_Dase"/>
</dbReference>
<dbReference type="Pfam" id="PF13669">
    <property type="entry name" value="Glyoxalase_4"/>
    <property type="match status" value="1"/>
</dbReference>
<protein>
    <recommendedName>
        <fullName evidence="1">VOC domain-containing protein</fullName>
    </recommendedName>
</protein>
<accession>A0A7X6MQD3</accession>